<evidence type="ECO:0000256" key="2">
    <source>
        <dbReference type="ARBA" id="ARBA00022692"/>
    </source>
</evidence>
<sequence length="126" mass="13793">MLARLRDWARAIRRDVHALWLAARDPRTPWAARLLAIGIAAYALSPIDLIPDFIPVLGYLDDAILLPLLILLAIRLIPPALMAEHRASAAAAAARPVSRGGAAFILLLWVLAAAWLIRVLWPWVAG</sequence>
<organism evidence="7 8">
    <name type="scientific">Roseomonas nitratireducens</name>
    <dbReference type="NCBI Taxonomy" id="2820810"/>
    <lineage>
        <taxon>Bacteria</taxon>
        <taxon>Pseudomonadati</taxon>
        <taxon>Pseudomonadota</taxon>
        <taxon>Alphaproteobacteria</taxon>
        <taxon>Acetobacterales</taxon>
        <taxon>Roseomonadaceae</taxon>
        <taxon>Roseomonas</taxon>
    </lineage>
</organism>
<gene>
    <name evidence="7" type="ORF">J5Y09_22330</name>
</gene>
<comment type="subcellular location">
    <subcellularLocation>
        <location evidence="1">Endomembrane system</location>
        <topology evidence="1">Multi-pass membrane protein</topology>
    </subcellularLocation>
</comment>
<dbReference type="Proteomes" id="UP000680815">
    <property type="component" value="Unassembled WGS sequence"/>
</dbReference>
<evidence type="ECO:0000259" key="6">
    <source>
        <dbReference type="Pfam" id="PF06803"/>
    </source>
</evidence>
<accession>A0ABS4AZ75</accession>
<feature type="transmembrane region" description="Helical" evidence="5">
    <location>
        <begin position="63"/>
        <end position="81"/>
    </location>
</feature>
<evidence type="ECO:0000313" key="8">
    <source>
        <dbReference type="Proteomes" id="UP000680815"/>
    </source>
</evidence>
<keyword evidence="8" id="KW-1185">Reference proteome</keyword>
<dbReference type="InterPro" id="IPR010652">
    <property type="entry name" value="DUF1232"/>
</dbReference>
<name>A0ABS4AZ75_9PROT</name>
<evidence type="ECO:0000256" key="3">
    <source>
        <dbReference type="ARBA" id="ARBA00022989"/>
    </source>
</evidence>
<evidence type="ECO:0000313" key="7">
    <source>
        <dbReference type="EMBL" id="MBP0466683.1"/>
    </source>
</evidence>
<keyword evidence="4 5" id="KW-0472">Membrane</keyword>
<evidence type="ECO:0000256" key="4">
    <source>
        <dbReference type="ARBA" id="ARBA00023136"/>
    </source>
</evidence>
<feature type="transmembrane region" description="Helical" evidence="5">
    <location>
        <begin position="30"/>
        <end position="51"/>
    </location>
</feature>
<proteinExistence type="predicted"/>
<keyword evidence="3 5" id="KW-1133">Transmembrane helix</keyword>
<feature type="domain" description="DUF1232" evidence="6">
    <location>
        <begin position="32"/>
        <end position="68"/>
    </location>
</feature>
<evidence type="ECO:0000256" key="5">
    <source>
        <dbReference type="SAM" id="Phobius"/>
    </source>
</evidence>
<feature type="transmembrane region" description="Helical" evidence="5">
    <location>
        <begin position="102"/>
        <end position="121"/>
    </location>
</feature>
<reference evidence="7 8" key="1">
    <citation type="submission" date="2021-03" db="EMBL/GenBank/DDBJ databases">
        <authorList>
            <person name="So Y."/>
        </authorList>
    </citation>
    <scope>NUCLEOTIDE SEQUENCE [LARGE SCALE GENOMIC DNA]</scope>
    <source>
        <strain evidence="7 8">PWR1</strain>
    </source>
</reference>
<dbReference type="EMBL" id="JAGIYZ010000034">
    <property type="protein sequence ID" value="MBP0466683.1"/>
    <property type="molecule type" value="Genomic_DNA"/>
</dbReference>
<keyword evidence="2 5" id="KW-0812">Transmembrane</keyword>
<dbReference type="Pfam" id="PF06803">
    <property type="entry name" value="DUF1232"/>
    <property type="match status" value="1"/>
</dbReference>
<evidence type="ECO:0000256" key="1">
    <source>
        <dbReference type="ARBA" id="ARBA00004127"/>
    </source>
</evidence>
<comment type="caution">
    <text evidence="7">The sequence shown here is derived from an EMBL/GenBank/DDBJ whole genome shotgun (WGS) entry which is preliminary data.</text>
</comment>
<protein>
    <submittedName>
        <fullName evidence="7">DUF1232 domain-containing protein</fullName>
    </submittedName>
</protein>